<reference evidence="1" key="1">
    <citation type="submission" date="2018-05" db="EMBL/GenBank/DDBJ databases">
        <authorList>
            <person name="Lanie J.A."/>
            <person name="Ng W.-L."/>
            <person name="Kazmierczak K.M."/>
            <person name="Andrzejewski T.M."/>
            <person name="Davidsen T.M."/>
            <person name="Wayne K.J."/>
            <person name="Tettelin H."/>
            <person name="Glass J.I."/>
            <person name="Rusch D."/>
            <person name="Podicherti R."/>
            <person name="Tsui H.-C.T."/>
            <person name="Winkler M.E."/>
        </authorList>
    </citation>
    <scope>NUCLEOTIDE SEQUENCE</scope>
</reference>
<evidence type="ECO:0000313" key="1">
    <source>
        <dbReference type="EMBL" id="SVB99540.1"/>
    </source>
</evidence>
<name>A0A382IIN6_9ZZZZ</name>
<sequence length="53" mass="6050">MSRTIAFVRKPGFSFIRAISSHPERHTINVERALSQHQKYVSILKENGIEVVA</sequence>
<organism evidence="1">
    <name type="scientific">marine metagenome</name>
    <dbReference type="NCBI Taxonomy" id="408172"/>
    <lineage>
        <taxon>unclassified sequences</taxon>
        <taxon>metagenomes</taxon>
        <taxon>ecological metagenomes</taxon>
    </lineage>
</organism>
<protein>
    <submittedName>
        <fullName evidence="1">Uncharacterized protein</fullName>
    </submittedName>
</protein>
<accession>A0A382IIN6</accession>
<dbReference type="SUPFAM" id="SSF55909">
    <property type="entry name" value="Pentein"/>
    <property type="match status" value="1"/>
</dbReference>
<dbReference type="AlphaFoldDB" id="A0A382IIN6"/>
<gene>
    <name evidence="1" type="ORF">METZ01_LOCUS252394</name>
</gene>
<proteinExistence type="predicted"/>
<dbReference type="Gene3D" id="3.75.10.10">
    <property type="entry name" value="L-arginine/glycine Amidinotransferase, Chain A"/>
    <property type="match status" value="1"/>
</dbReference>
<dbReference type="EMBL" id="UINC01067660">
    <property type="protein sequence ID" value="SVB99540.1"/>
    <property type="molecule type" value="Genomic_DNA"/>
</dbReference>
<feature type="non-terminal residue" evidence="1">
    <location>
        <position position="53"/>
    </location>
</feature>